<feature type="transmembrane region" description="Helical" evidence="1">
    <location>
        <begin position="114"/>
        <end position="136"/>
    </location>
</feature>
<evidence type="ECO:0000256" key="1">
    <source>
        <dbReference type="SAM" id="Phobius"/>
    </source>
</evidence>
<reference evidence="3" key="1">
    <citation type="submission" date="2019-07" db="EMBL/GenBank/DDBJ databases">
        <title>Complete Genome Sequences of Vibrion rotiferianus strain AM7.</title>
        <authorList>
            <person name="Miyazaki K."/>
            <person name="Wiseschart A."/>
            <person name="Pootanakit K."/>
            <person name="Ishimori K."/>
            <person name="Kitahara K."/>
        </authorList>
    </citation>
    <scope>NUCLEOTIDE SEQUENCE [LARGE SCALE GENOMIC DNA]</scope>
    <source>
        <strain evidence="3">AM7</strain>
    </source>
</reference>
<keyword evidence="1" id="KW-0472">Membrane</keyword>
<feature type="transmembrane region" description="Helical" evidence="1">
    <location>
        <begin position="12"/>
        <end position="33"/>
    </location>
</feature>
<dbReference type="EMBL" id="AP019799">
    <property type="protein sequence ID" value="BBL91085.1"/>
    <property type="molecule type" value="Genomic_DNA"/>
</dbReference>
<evidence type="ECO:0000313" key="2">
    <source>
        <dbReference type="EMBL" id="BBL91085.1"/>
    </source>
</evidence>
<gene>
    <name evidence="2" type="ORF">VroAM7_37380</name>
</gene>
<dbReference type="AlphaFoldDB" id="A0A510IBD8"/>
<keyword evidence="1" id="KW-0812">Transmembrane</keyword>
<name>A0A510IBD8_9VIBR</name>
<feature type="transmembrane region" description="Helical" evidence="1">
    <location>
        <begin position="86"/>
        <end position="108"/>
    </location>
</feature>
<keyword evidence="1" id="KW-1133">Transmembrane helix</keyword>
<feature type="transmembrane region" description="Helical" evidence="1">
    <location>
        <begin position="45"/>
        <end position="65"/>
    </location>
</feature>
<protein>
    <submittedName>
        <fullName evidence="2">Uncharacterized protein</fullName>
    </submittedName>
</protein>
<sequence>MKKKLSLVHRISSISAYLLIMSFFTSTVVVELFGDQHAVLAVKTYISYAIWAVVPLMAAAGITGAKMAPNVKKGPLAAKKKRMPFVAMNGVLVLVPAAIYLQHLAAIGQFDTTFYIVQIVELIAGFTNLTLMTLNIRDAKAIKKPKKRRNKRLCKA</sequence>
<dbReference type="Proteomes" id="UP000315115">
    <property type="component" value="Chromosome 2"/>
</dbReference>
<proteinExistence type="predicted"/>
<accession>A0A510IBD8</accession>
<organism evidence="2 3">
    <name type="scientific">Vibrio rotiferianus</name>
    <dbReference type="NCBI Taxonomy" id="190895"/>
    <lineage>
        <taxon>Bacteria</taxon>
        <taxon>Pseudomonadati</taxon>
        <taxon>Pseudomonadota</taxon>
        <taxon>Gammaproteobacteria</taxon>
        <taxon>Vibrionales</taxon>
        <taxon>Vibrionaceae</taxon>
        <taxon>Vibrio</taxon>
    </lineage>
</organism>
<evidence type="ECO:0000313" key="3">
    <source>
        <dbReference type="Proteomes" id="UP000315115"/>
    </source>
</evidence>